<sequence>MKEKIVQGEPGKHYNEWFNTYVTDYQKTVHRRKGVGETHTVQEYLELINRPYTVEDIEEHHLVFFKGVLSYALRCVIVHNGDGEVAKQWVTKKPFHLDSILEIQKIMFDTETPDLIFQQLGNIGILNPKVYCEKYFKWR</sequence>
<organism evidence="1 2">
    <name type="scientific">Peribacillus psychrosaccharolyticus</name>
    <name type="common">Bacillus psychrosaccharolyticus</name>
    <dbReference type="NCBI Taxonomy" id="1407"/>
    <lineage>
        <taxon>Bacteria</taxon>
        <taxon>Bacillati</taxon>
        <taxon>Bacillota</taxon>
        <taxon>Bacilli</taxon>
        <taxon>Bacillales</taxon>
        <taxon>Bacillaceae</taxon>
        <taxon>Peribacillus</taxon>
    </lineage>
</organism>
<accession>A0A974S0H2</accession>
<reference evidence="1 2" key="1">
    <citation type="submission" date="2021-01" db="EMBL/GenBank/DDBJ databases">
        <title>FDA dAtabase for Regulatory Grade micrObial Sequences (FDA-ARGOS): Supporting development and validation of Infectious Disease Dx tests.</title>
        <authorList>
            <person name="Nelson B."/>
            <person name="Plummer A."/>
            <person name="Tallon L."/>
            <person name="Sadzewicz L."/>
            <person name="Zhao X."/>
            <person name="Boylan J."/>
            <person name="Ott S."/>
            <person name="Bowen H."/>
            <person name="Vavikolanu K."/>
            <person name="Mehta A."/>
            <person name="Aluvathingal J."/>
            <person name="Nadendla S."/>
            <person name="Myers T."/>
            <person name="Yan Y."/>
            <person name="Sichtig H."/>
        </authorList>
    </citation>
    <scope>NUCLEOTIDE SEQUENCE [LARGE SCALE GENOMIC DNA]</scope>
    <source>
        <strain evidence="1 2">FDAARGOS_1161</strain>
    </source>
</reference>
<name>A0A974S0H2_PERPY</name>
<evidence type="ECO:0000313" key="1">
    <source>
        <dbReference type="EMBL" id="QQT00358.1"/>
    </source>
</evidence>
<protein>
    <submittedName>
        <fullName evidence="1">Uncharacterized protein</fullName>
    </submittedName>
</protein>
<gene>
    <name evidence="1" type="ORF">I6J18_22800</name>
</gene>
<dbReference type="EMBL" id="CP068053">
    <property type="protein sequence ID" value="QQT00358.1"/>
    <property type="molecule type" value="Genomic_DNA"/>
</dbReference>
<dbReference type="KEGG" id="ppsr:I6J18_22800"/>
<dbReference type="Proteomes" id="UP000595254">
    <property type="component" value="Chromosome"/>
</dbReference>
<proteinExistence type="predicted"/>
<keyword evidence="2" id="KW-1185">Reference proteome</keyword>
<dbReference type="AlphaFoldDB" id="A0A974S0H2"/>
<evidence type="ECO:0000313" key="2">
    <source>
        <dbReference type="Proteomes" id="UP000595254"/>
    </source>
</evidence>
<dbReference type="RefSeq" id="WP_040376111.1">
    <property type="nucleotide sequence ID" value="NZ_CP068053.1"/>
</dbReference>